<keyword evidence="2" id="KW-0812">Transmembrane</keyword>
<evidence type="ECO:0000313" key="4">
    <source>
        <dbReference type="Proteomes" id="UP000028730"/>
    </source>
</evidence>
<dbReference type="RefSeq" id="WP_044093332.1">
    <property type="nucleotide sequence ID" value="NZ_ATLK01000002.1"/>
</dbReference>
<evidence type="ECO:0000256" key="2">
    <source>
        <dbReference type="SAM" id="Phobius"/>
    </source>
</evidence>
<keyword evidence="2" id="KW-1133">Transmembrane helix</keyword>
<dbReference type="STRING" id="1341695.BBOMB_1476"/>
<keyword evidence="2" id="KW-0472">Membrane</keyword>
<organism evidence="3 4">
    <name type="scientific">Bifidobacterium bombi DSM 19703</name>
    <dbReference type="NCBI Taxonomy" id="1341695"/>
    <lineage>
        <taxon>Bacteria</taxon>
        <taxon>Bacillati</taxon>
        <taxon>Actinomycetota</taxon>
        <taxon>Actinomycetes</taxon>
        <taxon>Bifidobacteriales</taxon>
        <taxon>Bifidobacteriaceae</taxon>
        <taxon>Bifidobacterium</taxon>
    </lineage>
</organism>
<name>A0A086BNU9_9BIFI</name>
<gene>
    <name evidence="3" type="ORF">BBOMB_1476</name>
</gene>
<feature type="compositionally biased region" description="Basic and acidic residues" evidence="1">
    <location>
        <begin position="27"/>
        <end position="38"/>
    </location>
</feature>
<feature type="region of interest" description="Disordered" evidence="1">
    <location>
        <begin position="20"/>
        <end position="45"/>
    </location>
</feature>
<sequence length="92" mass="10286">MNRTESERAKLIAELTQIEQQSEAENVSEKKKQERDLVQSDSDSLSTNSDLAIVVAFIVLVGTILVCSLMKKWNYASVGAAVATFLFFVRHH</sequence>
<proteinExistence type="predicted"/>
<evidence type="ECO:0000313" key="3">
    <source>
        <dbReference type="EMBL" id="KFF30613.1"/>
    </source>
</evidence>
<comment type="caution">
    <text evidence="3">The sequence shown here is derived from an EMBL/GenBank/DDBJ whole genome shotgun (WGS) entry which is preliminary data.</text>
</comment>
<dbReference type="EMBL" id="ATLK01000002">
    <property type="protein sequence ID" value="KFF30613.1"/>
    <property type="molecule type" value="Genomic_DNA"/>
</dbReference>
<dbReference type="AlphaFoldDB" id="A0A086BNU9"/>
<reference evidence="3 4" key="1">
    <citation type="journal article" date="2014" name="Appl. Environ. Microbiol.">
        <title>Genomic encyclopedia of type strains of the genus Bifidobacterium.</title>
        <authorList>
            <person name="Milani C."/>
            <person name="Lugli G.A."/>
            <person name="Duranti S."/>
            <person name="Turroni F."/>
            <person name="Bottacini F."/>
            <person name="Mangifesta M."/>
            <person name="Sanchez B."/>
            <person name="Viappiani A."/>
            <person name="Mancabelli L."/>
            <person name="Taminiau B."/>
            <person name="Delcenserie V."/>
            <person name="Barrangou R."/>
            <person name="Margolles A."/>
            <person name="van Sinderen D."/>
            <person name="Ventura M."/>
        </authorList>
    </citation>
    <scope>NUCLEOTIDE SEQUENCE [LARGE SCALE GENOMIC DNA]</scope>
    <source>
        <strain evidence="3 4">DSM 19703</strain>
    </source>
</reference>
<keyword evidence="4" id="KW-1185">Reference proteome</keyword>
<dbReference type="Proteomes" id="UP000028730">
    <property type="component" value="Unassembled WGS sequence"/>
</dbReference>
<evidence type="ECO:0000256" key="1">
    <source>
        <dbReference type="SAM" id="MobiDB-lite"/>
    </source>
</evidence>
<accession>A0A086BNU9</accession>
<protein>
    <submittedName>
        <fullName evidence="3">Uncharacterized protein</fullName>
    </submittedName>
</protein>
<feature type="transmembrane region" description="Helical" evidence="2">
    <location>
        <begin position="51"/>
        <end position="70"/>
    </location>
</feature>